<dbReference type="SUPFAM" id="SSF52540">
    <property type="entry name" value="P-loop containing nucleoside triphosphate hydrolases"/>
    <property type="match status" value="1"/>
</dbReference>
<comment type="similarity">
    <text evidence="8">Belongs to the TRAFAC class TrmE-Era-EngA-EngB-Septin-like GTPase superfamily. Septin GTPase family.</text>
</comment>
<name>A0A8C0Q2H4_CANLF</name>
<feature type="compositionally biased region" description="Gly residues" evidence="9">
    <location>
        <begin position="249"/>
        <end position="268"/>
    </location>
</feature>
<feature type="region of interest" description="Disordered" evidence="9">
    <location>
        <begin position="111"/>
        <end position="291"/>
    </location>
</feature>
<gene>
    <name evidence="11" type="primary">SEPTIN9</name>
</gene>
<dbReference type="GO" id="GO:0005856">
    <property type="term" value="C:cytoskeleton"/>
    <property type="evidence" value="ECO:0007669"/>
    <property type="project" value="UniProtKB-SubCell"/>
</dbReference>
<dbReference type="AlphaFoldDB" id="A0A8C0Q2H4"/>
<evidence type="ECO:0000313" key="11">
    <source>
        <dbReference type="Ensembl" id="ENSCAFP00040007288.1"/>
    </source>
</evidence>
<protein>
    <submittedName>
        <fullName evidence="11">Septin 9</fullName>
    </submittedName>
</protein>
<keyword evidence="7" id="KW-0131">Cell cycle</keyword>
<feature type="region of interest" description="Disordered" evidence="9">
    <location>
        <begin position="42"/>
        <end position="95"/>
    </location>
</feature>
<feature type="region of interest" description="Disordered" evidence="9">
    <location>
        <begin position="305"/>
        <end position="324"/>
    </location>
</feature>
<evidence type="ECO:0000256" key="7">
    <source>
        <dbReference type="ARBA" id="ARBA00023306"/>
    </source>
</evidence>
<evidence type="ECO:0000256" key="5">
    <source>
        <dbReference type="ARBA" id="ARBA00023134"/>
    </source>
</evidence>
<feature type="compositionally biased region" description="Low complexity" evidence="9">
    <location>
        <begin position="853"/>
        <end position="863"/>
    </location>
</feature>
<keyword evidence="4 8" id="KW-0547">Nucleotide-binding</keyword>
<evidence type="ECO:0000256" key="3">
    <source>
        <dbReference type="ARBA" id="ARBA00022618"/>
    </source>
</evidence>
<organism evidence="11 12">
    <name type="scientific">Canis lupus familiaris</name>
    <name type="common">Dog</name>
    <name type="synonym">Canis familiaris</name>
    <dbReference type="NCBI Taxonomy" id="9615"/>
    <lineage>
        <taxon>Eukaryota</taxon>
        <taxon>Metazoa</taxon>
        <taxon>Chordata</taxon>
        <taxon>Craniata</taxon>
        <taxon>Vertebrata</taxon>
        <taxon>Euteleostomi</taxon>
        <taxon>Mammalia</taxon>
        <taxon>Eutheria</taxon>
        <taxon>Laurasiatheria</taxon>
        <taxon>Carnivora</taxon>
        <taxon>Caniformia</taxon>
        <taxon>Canidae</taxon>
        <taxon>Canis</taxon>
    </lineage>
</organism>
<comment type="subcellular location">
    <subcellularLocation>
        <location evidence="1">Cytoplasm</location>
        <location evidence="1">Cytoskeleton</location>
    </subcellularLocation>
</comment>
<dbReference type="CDD" id="cd01850">
    <property type="entry name" value="CDC_Septin"/>
    <property type="match status" value="1"/>
</dbReference>
<evidence type="ECO:0000256" key="1">
    <source>
        <dbReference type="ARBA" id="ARBA00004245"/>
    </source>
</evidence>
<evidence type="ECO:0000256" key="2">
    <source>
        <dbReference type="ARBA" id="ARBA00022490"/>
    </source>
</evidence>
<feature type="compositionally biased region" description="Polar residues" evidence="9">
    <location>
        <begin position="480"/>
        <end position="494"/>
    </location>
</feature>
<evidence type="ECO:0000259" key="10">
    <source>
        <dbReference type="PROSITE" id="PS51719"/>
    </source>
</evidence>
<accession>A0A8C0Q2H4</accession>
<keyword evidence="3" id="KW-0132">Cell division</keyword>
<dbReference type="Pfam" id="PF00735">
    <property type="entry name" value="Septin"/>
    <property type="match status" value="1"/>
</dbReference>
<evidence type="ECO:0000256" key="4">
    <source>
        <dbReference type="ARBA" id="ARBA00022741"/>
    </source>
</evidence>
<feature type="region of interest" description="Disordered" evidence="9">
    <location>
        <begin position="339"/>
        <end position="382"/>
    </location>
</feature>
<dbReference type="Proteomes" id="UP000694542">
    <property type="component" value="Chromosome 9"/>
</dbReference>
<sequence>MVEAGGAHAPGCSFPTPTRPLQVGTFSATGLGWAVGVGSPWRGRPPAGAPRVLRAPRPAAPGARAGSPRPPARRAGRALNPCGRGRGRGRGKAAAAAAAAAKNFVWLRKSGLPREEPAPQGRGGLSPRRPAPPARPTSAHIWPPRGAGGGAGRRSPSRGAQDSACPRGRPRRPPPRPAPPPPRAGLDGRAEQPVRAGGRAVREPDPRAAGRGGAGAGARSPEPRPAPARLPHSFSAARAEARRPRPALLGGGGARGAGSGARGPGRGAQGPASSPPPSAATMSDPAVNAQLDGIISDFEALKRSFEVEEAETPNSTPPRRIQTPLLRATVASSTQKFQDLGVKNSEPAARHVDSLSQRSPKAALRRVELSGPKAEPVSRRTEISIDISSKQVENASAAGPSRFGLKRAEALGHKTPEPAPRRTEITIVKPQESAHRRMETPASKIPEVPAAPTADVAPKRVEIQVPKPAEVPASPIPPQTLENSEHTPMSQLQSRLEPKPQPTVAEAPPKSQEAPEAAPGCIGDMADTPRDAGLKQAPAPRNEKAPADFGYVGIDSILEQMRRKAMKQGFEFNIMVVGQSGLGKSTLINTLFKSKISRKSVQPTSEERIPKTIEIKSITHDIEEKGVRMKLTVIDTPGFGDHINNENCWQPIMKFINDQYEKYLQEEVNINRKKRIPDTRVHCCLYFIPATGHSLRPLDIEFMKRLSKVVNIVPVIAKADTLTLEERVYFKQRITADLLSNGIDVYPQKEFDEDSEDRLVNEKFREMIPFAVVGSDHEYQVNGKRILGRKTKWGTIEVENTTHCEFAYLRDLLIRTHMQNIKDITSTIHFEARSVPFSCLGFCAFRAPAGGAPAPHSGSWPAGKGPQQPESSKVPSSERWGGRCGGSPGRAGTCPLAPEGASGRSLTHHSTLTHTQHTHSTHIHRHRGHSHSTCSHTQYTPTHNTVHSILTHHTYLHTAHLLSHTHTLTHGTAHSHNIYPHTTQHTHSIDAHT</sequence>
<keyword evidence="2" id="KW-0963">Cytoplasm</keyword>
<dbReference type="GO" id="GO:0005525">
    <property type="term" value="F:GTP binding"/>
    <property type="evidence" value="ECO:0007669"/>
    <property type="project" value="UniProtKB-KW"/>
</dbReference>
<dbReference type="FunFam" id="3.40.50.300:FF:000143">
    <property type="entry name" value="septin-9 isoform X1"/>
    <property type="match status" value="1"/>
</dbReference>
<reference evidence="11" key="1">
    <citation type="submission" date="2018-10" db="EMBL/GenBank/DDBJ databases">
        <title>De novo assembly of a Great Dane genome.</title>
        <authorList>
            <person name="Kidd J.M."/>
            <person name="Pendleton A.L."/>
            <person name="Shen F."/>
            <person name="Emery S."/>
        </authorList>
    </citation>
    <scope>NUCLEOTIDE SEQUENCE [LARGE SCALE GENOMIC DNA]</scope>
    <source>
        <strain evidence="11">Great Dane</strain>
    </source>
</reference>
<evidence type="ECO:0000256" key="8">
    <source>
        <dbReference type="RuleBase" id="RU004560"/>
    </source>
</evidence>
<feature type="domain" description="Septin-type G" evidence="10">
    <location>
        <begin position="568"/>
        <end position="840"/>
    </location>
</feature>
<keyword evidence="5 8" id="KW-0342">GTP-binding</keyword>
<feature type="compositionally biased region" description="Low complexity" evidence="9">
    <location>
        <begin position="902"/>
        <end position="913"/>
    </location>
</feature>
<feature type="compositionally biased region" description="Low complexity" evidence="9">
    <location>
        <begin position="42"/>
        <end position="67"/>
    </location>
</feature>
<evidence type="ECO:0000313" key="12">
    <source>
        <dbReference type="Proteomes" id="UP000694542"/>
    </source>
</evidence>
<feature type="region of interest" description="Disordered" evidence="9">
    <location>
        <begin position="853"/>
        <end position="913"/>
    </location>
</feature>
<dbReference type="GO" id="GO:0051301">
    <property type="term" value="P:cell division"/>
    <property type="evidence" value="ECO:0007669"/>
    <property type="project" value="UniProtKB-KW"/>
</dbReference>
<dbReference type="Ensembl" id="ENSCAFT00040008389.1">
    <property type="protein sequence ID" value="ENSCAFP00040007288.1"/>
    <property type="gene ID" value="ENSCAFG00040004391.1"/>
</dbReference>
<evidence type="ECO:0000256" key="6">
    <source>
        <dbReference type="ARBA" id="ARBA00023212"/>
    </source>
</evidence>
<evidence type="ECO:0000256" key="9">
    <source>
        <dbReference type="SAM" id="MobiDB-lite"/>
    </source>
</evidence>
<feature type="compositionally biased region" description="Basic and acidic residues" evidence="9">
    <location>
        <begin position="410"/>
        <end position="424"/>
    </location>
</feature>
<proteinExistence type="inferred from homology"/>
<feature type="region of interest" description="Disordered" evidence="9">
    <location>
        <begin position="410"/>
        <end position="545"/>
    </location>
</feature>
<dbReference type="InterPro" id="IPR027417">
    <property type="entry name" value="P-loop_NTPase"/>
</dbReference>
<dbReference type="PANTHER" id="PTHR18884">
    <property type="entry name" value="SEPTIN"/>
    <property type="match status" value="1"/>
</dbReference>
<dbReference type="PROSITE" id="PS51719">
    <property type="entry name" value="G_SEPTIN"/>
    <property type="match status" value="1"/>
</dbReference>
<keyword evidence="6" id="KW-0206">Cytoskeleton</keyword>
<reference evidence="11" key="2">
    <citation type="submission" date="2025-08" db="UniProtKB">
        <authorList>
            <consortium name="Ensembl"/>
        </authorList>
    </citation>
    <scope>IDENTIFICATION</scope>
</reference>
<dbReference type="InterPro" id="IPR030379">
    <property type="entry name" value="G_SEPTIN_dom"/>
</dbReference>
<dbReference type="Gene3D" id="3.40.50.300">
    <property type="entry name" value="P-loop containing nucleotide triphosphate hydrolases"/>
    <property type="match status" value="1"/>
</dbReference>
<dbReference type="InterPro" id="IPR016491">
    <property type="entry name" value="Septin"/>
</dbReference>